<evidence type="ECO:0000313" key="2">
    <source>
        <dbReference type="Proteomes" id="UP000250991"/>
    </source>
</evidence>
<dbReference type="Proteomes" id="UP000250991">
    <property type="component" value="Unassembled WGS sequence"/>
</dbReference>
<dbReference type="EMBL" id="UARW01000001">
    <property type="protein sequence ID" value="SPW62068.1"/>
    <property type="molecule type" value="Genomic_DNA"/>
</dbReference>
<evidence type="ECO:0000313" key="1">
    <source>
        <dbReference type="EMBL" id="SPW62068.1"/>
    </source>
</evidence>
<name>A0A2X3LDJ9_ECOLX</name>
<gene>
    <name evidence="1" type="ORF">NCTC8009_00008</name>
</gene>
<organism evidence="1 2">
    <name type="scientific">Escherichia coli</name>
    <dbReference type="NCBI Taxonomy" id="562"/>
    <lineage>
        <taxon>Bacteria</taxon>
        <taxon>Pseudomonadati</taxon>
        <taxon>Pseudomonadota</taxon>
        <taxon>Gammaproteobacteria</taxon>
        <taxon>Enterobacterales</taxon>
        <taxon>Enterobacteriaceae</taxon>
        <taxon>Escherichia</taxon>
    </lineage>
</organism>
<reference evidence="1 2" key="1">
    <citation type="submission" date="2018-06" db="EMBL/GenBank/DDBJ databases">
        <authorList>
            <consortium name="Pathogen Informatics"/>
            <person name="Doyle S."/>
        </authorList>
    </citation>
    <scope>NUCLEOTIDE SEQUENCE [LARGE SCALE GENOMIC DNA]</scope>
    <source>
        <strain evidence="1 2">NCTC8009</strain>
    </source>
</reference>
<protein>
    <submittedName>
        <fullName evidence="1">Uncharacterized protein</fullName>
    </submittedName>
</protein>
<sequence length="92" mass="9888">MRGAVLRTDKGMYRAHGQEIFPGHGDHGDITVGLTDYPYGCFIIAGGIFFKQVRNIFLHTVICGTAEVGKKQSGFIVRSACTGNHPPLQPGG</sequence>
<accession>A0A2X3LDJ9</accession>
<dbReference type="AlphaFoldDB" id="A0A2X3LDJ9"/>
<proteinExistence type="predicted"/>